<accession>A0A8J8NF29</accession>
<sequence length="139" mass="15893">MSAILVHPQSNITRIESFNIESKKLGTQSAFTFDLIIEGESRGLSDSHKMQLKIMDTEMRTQMASDIITFKDPIVSAHFDVPMICNCVSIQQLLIWKFRKAMLMSQSKQATFSMLVILQSSSFSQKMYFAFQQCQVHTN</sequence>
<evidence type="ECO:0000313" key="2">
    <source>
        <dbReference type="Proteomes" id="UP000785679"/>
    </source>
</evidence>
<reference evidence="1" key="1">
    <citation type="submission" date="2019-06" db="EMBL/GenBank/DDBJ databases">
        <authorList>
            <person name="Zheng W."/>
        </authorList>
    </citation>
    <scope>NUCLEOTIDE SEQUENCE</scope>
    <source>
        <strain evidence="1">QDHG01</strain>
    </source>
</reference>
<protein>
    <submittedName>
        <fullName evidence="1">Uncharacterized protein</fullName>
    </submittedName>
</protein>
<dbReference type="EMBL" id="RRYP01017501">
    <property type="protein sequence ID" value="TNV74092.1"/>
    <property type="molecule type" value="Genomic_DNA"/>
</dbReference>
<comment type="caution">
    <text evidence="1">The sequence shown here is derived from an EMBL/GenBank/DDBJ whole genome shotgun (WGS) entry which is preliminary data.</text>
</comment>
<keyword evidence="2" id="KW-1185">Reference proteome</keyword>
<name>A0A8J8NF29_HALGN</name>
<dbReference type="Proteomes" id="UP000785679">
    <property type="component" value="Unassembled WGS sequence"/>
</dbReference>
<gene>
    <name evidence="1" type="ORF">FGO68_gene1722</name>
</gene>
<dbReference type="AlphaFoldDB" id="A0A8J8NF29"/>
<evidence type="ECO:0000313" key="1">
    <source>
        <dbReference type="EMBL" id="TNV74092.1"/>
    </source>
</evidence>
<organism evidence="1 2">
    <name type="scientific">Halteria grandinella</name>
    <dbReference type="NCBI Taxonomy" id="5974"/>
    <lineage>
        <taxon>Eukaryota</taxon>
        <taxon>Sar</taxon>
        <taxon>Alveolata</taxon>
        <taxon>Ciliophora</taxon>
        <taxon>Intramacronucleata</taxon>
        <taxon>Spirotrichea</taxon>
        <taxon>Stichotrichia</taxon>
        <taxon>Sporadotrichida</taxon>
        <taxon>Halteriidae</taxon>
        <taxon>Halteria</taxon>
    </lineage>
</organism>
<proteinExistence type="predicted"/>